<dbReference type="InterPro" id="IPR005503">
    <property type="entry name" value="FliL"/>
</dbReference>
<evidence type="ECO:0000256" key="6">
    <source>
        <dbReference type="ARBA" id="ARBA00022692"/>
    </source>
</evidence>
<dbReference type="GO" id="GO:0071978">
    <property type="term" value="P:bacterial-type flagellum-dependent swarming motility"/>
    <property type="evidence" value="ECO:0007669"/>
    <property type="project" value="TreeGrafter"/>
</dbReference>
<evidence type="ECO:0000256" key="4">
    <source>
        <dbReference type="ARBA" id="ARBA00022475"/>
    </source>
</evidence>
<evidence type="ECO:0000256" key="3">
    <source>
        <dbReference type="ARBA" id="ARBA00008281"/>
    </source>
</evidence>
<comment type="subcellular location">
    <subcellularLocation>
        <location evidence="2">Cell membrane</location>
        <topology evidence="2">Single-pass membrane protein</topology>
    </subcellularLocation>
</comment>
<name>A0AAE3IRJ6_9BACI</name>
<dbReference type="Proteomes" id="UP001209318">
    <property type="component" value="Unassembled WGS sequence"/>
</dbReference>
<dbReference type="Pfam" id="PF03748">
    <property type="entry name" value="FliL"/>
    <property type="match status" value="1"/>
</dbReference>
<keyword evidence="11" id="KW-0282">Flagellum</keyword>
<comment type="function">
    <text evidence="1 10">Controls the rotational direction of flagella during chemotaxis.</text>
</comment>
<evidence type="ECO:0000256" key="2">
    <source>
        <dbReference type="ARBA" id="ARBA00004162"/>
    </source>
</evidence>
<dbReference type="RefSeq" id="WP_263071230.1">
    <property type="nucleotide sequence ID" value="NZ_JAOUSF010000001.1"/>
</dbReference>
<evidence type="ECO:0000256" key="10">
    <source>
        <dbReference type="RuleBase" id="RU364125"/>
    </source>
</evidence>
<gene>
    <name evidence="11" type="primary">fliL</name>
    <name evidence="11" type="ORF">OEV98_00805</name>
</gene>
<keyword evidence="12" id="KW-1185">Reference proteome</keyword>
<dbReference type="AlphaFoldDB" id="A0AAE3IRJ6"/>
<evidence type="ECO:0000256" key="1">
    <source>
        <dbReference type="ARBA" id="ARBA00002254"/>
    </source>
</evidence>
<reference evidence="11" key="1">
    <citation type="submission" date="2022-10" db="EMBL/GenBank/DDBJ databases">
        <title>Description of Fervidibacillus gen. nov. in the family Fervidibacillaceae fam. nov. with two species, Fervidibacillus albus sp. nov., and Fervidibacillus halotolerans sp. nov., isolated from tidal flat sediments.</title>
        <authorList>
            <person name="Kwon K.K."/>
            <person name="Yang S.-H."/>
        </authorList>
    </citation>
    <scope>NUCLEOTIDE SEQUENCE</scope>
    <source>
        <strain evidence="11">JCM 19140</strain>
    </source>
</reference>
<dbReference type="GO" id="GO:0009425">
    <property type="term" value="C:bacterial-type flagellum basal body"/>
    <property type="evidence" value="ECO:0007669"/>
    <property type="project" value="InterPro"/>
</dbReference>
<comment type="caution">
    <text evidence="11">The sequence shown here is derived from an EMBL/GenBank/DDBJ whole genome shotgun (WGS) entry which is preliminary data.</text>
</comment>
<protein>
    <recommendedName>
        <fullName evidence="10">Flagellar protein FliL</fullName>
    </recommendedName>
</protein>
<accession>A0AAE3IRJ6</accession>
<keyword evidence="8 10" id="KW-1133">Transmembrane helix</keyword>
<feature type="transmembrane region" description="Helical" evidence="10">
    <location>
        <begin position="7"/>
        <end position="26"/>
    </location>
</feature>
<evidence type="ECO:0000256" key="8">
    <source>
        <dbReference type="ARBA" id="ARBA00022989"/>
    </source>
</evidence>
<keyword evidence="6 10" id="KW-0812">Transmembrane</keyword>
<comment type="similarity">
    <text evidence="3 10">Belongs to the FliL family.</text>
</comment>
<evidence type="ECO:0000256" key="7">
    <source>
        <dbReference type="ARBA" id="ARBA00022779"/>
    </source>
</evidence>
<keyword evidence="7 10" id="KW-0283">Flagellar rotation</keyword>
<dbReference type="NCBIfam" id="NF005826">
    <property type="entry name" value="PRK07718.1"/>
    <property type="match status" value="1"/>
</dbReference>
<keyword evidence="9 10" id="KW-0472">Membrane</keyword>
<evidence type="ECO:0000313" key="11">
    <source>
        <dbReference type="EMBL" id="MCU9612096.1"/>
    </source>
</evidence>
<dbReference type="PANTHER" id="PTHR35091:SF2">
    <property type="entry name" value="FLAGELLAR PROTEIN FLIL"/>
    <property type="match status" value="1"/>
</dbReference>
<dbReference type="PANTHER" id="PTHR35091">
    <property type="entry name" value="FLAGELLAR PROTEIN FLIL"/>
    <property type="match status" value="1"/>
</dbReference>
<keyword evidence="5 10" id="KW-0145">Chemotaxis</keyword>
<sequence length="139" mass="15804">MNKRIQIMIISTLVLLLIGAGVYIYILNAKTQEEKEPTLDELLEASVDIPEITTNLLTDDFIRISFKLQSDSEDAKVEVEKRMFQINNMIIKQLSGMKAEDLSGTDGKLKLEEELKNQFNSILKDGKILQVYITSIIIQ</sequence>
<keyword evidence="11" id="KW-0966">Cell projection</keyword>
<evidence type="ECO:0000313" key="12">
    <source>
        <dbReference type="Proteomes" id="UP001209318"/>
    </source>
</evidence>
<evidence type="ECO:0000256" key="9">
    <source>
        <dbReference type="ARBA" id="ARBA00023136"/>
    </source>
</evidence>
<keyword evidence="4 10" id="KW-1003">Cell membrane</keyword>
<dbReference type="GO" id="GO:0006935">
    <property type="term" value="P:chemotaxis"/>
    <property type="evidence" value="ECO:0007669"/>
    <property type="project" value="UniProtKB-KW"/>
</dbReference>
<evidence type="ECO:0000256" key="5">
    <source>
        <dbReference type="ARBA" id="ARBA00022500"/>
    </source>
</evidence>
<proteinExistence type="inferred from homology"/>
<keyword evidence="11" id="KW-0969">Cilium</keyword>
<dbReference type="EMBL" id="JAOUSF010000001">
    <property type="protein sequence ID" value="MCU9612096.1"/>
    <property type="molecule type" value="Genomic_DNA"/>
</dbReference>
<dbReference type="GO" id="GO:0005886">
    <property type="term" value="C:plasma membrane"/>
    <property type="evidence" value="ECO:0007669"/>
    <property type="project" value="UniProtKB-SubCell"/>
</dbReference>
<organism evidence="11 12">
    <name type="scientific">Perspicuibacillus lycopersici</name>
    <dbReference type="NCBI Taxonomy" id="1325689"/>
    <lineage>
        <taxon>Bacteria</taxon>
        <taxon>Bacillati</taxon>
        <taxon>Bacillota</taxon>
        <taxon>Bacilli</taxon>
        <taxon>Bacillales</taxon>
        <taxon>Bacillaceae</taxon>
        <taxon>Perspicuibacillus</taxon>
    </lineage>
</organism>